<dbReference type="InterPro" id="IPR039422">
    <property type="entry name" value="MarR/SlyA-like"/>
</dbReference>
<dbReference type="PANTHER" id="PTHR33164:SF103">
    <property type="entry name" value="REGULATORY PROTEIN MARR"/>
    <property type="match status" value="1"/>
</dbReference>
<evidence type="ECO:0000313" key="6">
    <source>
        <dbReference type="Proteomes" id="UP000095349"/>
    </source>
</evidence>
<evidence type="ECO:0000313" key="5">
    <source>
        <dbReference type="EMBL" id="AOT57282.1"/>
    </source>
</evidence>
<dbReference type="InterPro" id="IPR000835">
    <property type="entry name" value="HTH_MarR-typ"/>
</dbReference>
<dbReference type="PROSITE" id="PS50995">
    <property type="entry name" value="HTH_MARR_2"/>
    <property type="match status" value="1"/>
</dbReference>
<dbReference type="OrthoDB" id="3830756at2"/>
<dbReference type="GO" id="GO:0003700">
    <property type="term" value="F:DNA-binding transcription factor activity"/>
    <property type="evidence" value="ECO:0007669"/>
    <property type="project" value="InterPro"/>
</dbReference>
<keyword evidence="1" id="KW-0805">Transcription regulation</keyword>
<dbReference type="EMBL" id="CP017316">
    <property type="protein sequence ID" value="AOT57282.1"/>
    <property type="molecule type" value="Genomic_DNA"/>
</dbReference>
<dbReference type="AlphaFoldDB" id="A0A1D8FVP6"/>
<proteinExistence type="predicted"/>
<dbReference type="Gene3D" id="1.10.10.10">
    <property type="entry name" value="Winged helix-like DNA-binding domain superfamily/Winged helix DNA-binding domain"/>
    <property type="match status" value="1"/>
</dbReference>
<dbReference type="InterPro" id="IPR023187">
    <property type="entry name" value="Tscrpt_reg_MarR-type_CS"/>
</dbReference>
<name>A0A1D8FVP6_9ACTN</name>
<organism evidence="5 6">
    <name type="scientific">Streptomyces rubrolavendulae</name>
    <dbReference type="NCBI Taxonomy" id="285473"/>
    <lineage>
        <taxon>Bacteria</taxon>
        <taxon>Bacillati</taxon>
        <taxon>Actinomycetota</taxon>
        <taxon>Actinomycetes</taxon>
        <taxon>Kitasatosporales</taxon>
        <taxon>Streptomycetaceae</taxon>
        <taxon>Streptomyces</taxon>
    </lineage>
</organism>
<dbReference type="GO" id="GO:0003677">
    <property type="term" value="F:DNA binding"/>
    <property type="evidence" value="ECO:0007669"/>
    <property type="project" value="UniProtKB-KW"/>
</dbReference>
<dbReference type="InterPro" id="IPR036388">
    <property type="entry name" value="WH-like_DNA-bd_sf"/>
</dbReference>
<dbReference type="Proteomes" id="UP000095349">
    <property type="component" value="Chromosome"/>
</dbReference>
<dbReference type="SMART" id="SM00347">
    <property type="entry name" value="HTH_MARR"/>
    <property type="match status" value="1"/>
</dbReference>
<evidence type="ECO:0000256" key="2">
    <source>
        <dbReference type="ARBA" id="ARBA00023125"/>
    </source>
</evidence>
<keyword evidence="2" id="KW-0238">DNA-binding</keyword>
<evidence type="ECO:0000259" key="4">
    <source>
        <dbReference type="PROSITE" id="PS50995"/>
    </source>
</evidence>
<feature type="domain" description="HTH marR-type" evidence="4">
    <location>
        <begin position="13"/>
        <end position="148"/>
    </location>
</feature>
<reference evidence="5 6" key="1">
    <citation type="submission" date="2016-09" db="EMBL/GenBank/DDBJ databases">
        <title>Streptomyces rubrolavendulae MJM4426 Genome sequencing and assembly.</title>
        <authorList>
            <person name="Kim J.-G."/>
        </authorList>
    </citation>
    <scope>NUCLEOTIDE SEQUENCE [LARGE SCALE GENOMIC DNA]</scope>
    <source>
        <strain evidence="5 6">MJM4426</strain>
    </source>
</reference>
<dbReference type="STRING" id="285473.A4G23_00068"/>
<dbReference type="SUPFAM" id="SSF46785">
    <property type="entry name" value="Winged helix' DNA-binding domain"/>
    <property type="match status" value="1"/>
</dbReference>
<dbReference type="RefSeq" id="WP_069975012.1">
    <property type="nucleotide sequence ID" value="NZ_CP017316.1"/>
</dbReference>
<dbReference type="Pfam" id="PF01047">
    <property type="entry name" value="MarR"/>
    <property type="match status" value="1"/>
</dbReference>
<sequence length="169" mass="18258">MVANPTSSAHGPADAAARAAGEVIELLEILWEHGREMVSPAPVSATQLKVLYALEREDGINLRTLCELLGSAPSSVSRLCDRLEALGFVERFPSSVSRRELELRLTGRAKAYLGDLRARREEVLTAAIAAMPPSARASLLEGLHGFRASLEGRRPVHLRQAKLPNAESA</sequence>
<keyword evidence="3" id="KW-0804">Transcription</keyword>
<dbReference type="GeneID" id="91401534"/>
<accession>A0A1D8FVP6</accession>
<protein>
    <submittedName>
        <fullName evidence="5">Transcriptional repressor MprA</fullName>
    </submittedName>
</protein>
<gene>
    <name evidence="5" type="ORF">A4G23_00068</name>
</gene>
<dbReference type="PATRIC" id="fig|285473.5.peg.78"/>
<evidence type="ECO:0000256" key="3">
    <source>
        <dbReference type="ARBA" id="ARBA00023163"/>
    </source>
</evidence>
<dbReference type="PROSITE" id="PS01117">
    <property type="entry name" value="HTH_MARR_1"/>
    <property type="match status" value="1"/>
</dbReference>
<dbReference type="InterPro" id="IPR036390">
    <property type="entry name" value="WH_DNA-bd_sf"/>
</dbReference>
<keyword evidence="6" id="KW-1185">Reference proteome</keyword>
<evidence type="ECO:0000256" key="1">
    <source>
        <dbReference type="ARBA" id="ARBA00023015"/>
    </source>
</evidence>
<dbReference type="PANTHER" id="PTHR33164">
    <property type="entry name" value="TRANSCRIPTIONAL REGULATOR, MARR FAMILY"/>
    <property type="match status" value="1"/>
</dbReference>
<dbReference type="GO" id="GO:0006950">
    <property type="term" value="P:response to stress"/>
    <property type="evidence" value="ECO:0007669"/>
    <property type="project" value="TreeGrafter"/>
</dbReference>
<dbReference type="KEGG" id="srn:A4G23_00068"/>